<dbReference type="GO" id="GO:0009231">
    <property type="term" value="P:riboflavin biosynthetic process"/>
    <property type="evidence" value="ECO:0007669"/>
    <property type="project" value="InterPro"/>
</dbReference>
<dbReference type="InterPro" id="IPR024072">
    <property type="entry name" value="DHFR-like_dom_sf"/>
</dbReference>
<protein>
    <submittedName>
        <fullName evidence="2">Dihydrofolate reductase</fullName>
    </submittedName>
</protein>
<dbReference type="PANTHER" id="PTHR38011">
    <property type="entry name" value="DIHYDROFOLATE REDUCTASE FAMILY PROTEIN (AFU_ORTHOLOGUE AFUA_8G06820)"/>
    <property type="match status" value="1"/>
</dbReference>
<dbReference type="EMBL" id="JABBNB010000056">
    <property type="protein sequence ID" value="NMO05217.1"/>
    <property type="molecule type" value="Genomic_DNA"/>
</dbReference>
<reference evidence="2 3" key="1">
    <citation type="submission" date="2020-04" db="EMBL/GenBank/DDBJ databases">
        <title>Gordonia sp. nov. TBRC 11910.</title>
        <authorList>
            <person name="Suriyachadkun C."/>
        </authorList>
    </citation>
    <scope>NUCLEOTIDE SEQUENCE [LARGE SCALE GENOMIC DNA]</scope>
    <source>
        <strain evidence="2 3">TBRC 11910</strain>
    </source>
</reference>
<evidence type="ECO:0000313" key="2">
    <source>
        <dbReference type="EMBL" id="NMO05217.1"/>
    </source>
</evidence>
<organism evidence="2 3">
    <name type="scientific">Gordonia asplenii</name>
    <dbReference type="NCBI Taxonomy" id="2725283"/>
    <lineage>
        <taxon>Bacteria</taxon>
        <taxon>Bacillati</taxon>
        <taxon>Actinomycetota</taxon>
        <taxon>Actinomycetes</taxon>
        <taxon>Mycobacteriales</taxon>
        <taxon>Gordoniaceae</taxon>
        <taxon>Gordonia</taxon>
    </lineage>
</organism>
<evidence type="ECO:0000259" key="1">
    <source>
        <dbReference type="Pfam" id="PF01872"/>
    </source>
</evidence>
<dbReference type="RefSeq" id="WP_170197722.1">
    <property type="nucleotide sequence ID" value="NZ_JABBNB010000056.1"/>
</dbReference>
<dbReference type="Proteomes" id="UP000550729">
    <property type="component" value="Unassembled WGS sequence"/>
</dbReference>
<dbReference type="Gene3D" id="3.40.430.10">
    <property type="entry name" value="Dihydrofolate Reductase, subunit A"/>
    <property type="match status" value="1"/>
</dbReference>
<accession>A0A848L3U9</accession>
<comment type="caution">
    <text evidence="2">The sequence shown here is derived from an EMBL/GenBank/DDBJ whole genome shotgun (WGS) entry which is preliminary data.</text>
</comment>
<dbReference type="SUPFAM" id="SSF53597">
    <property type="entry name" value="Dihydrofolate reductase-like"/>
    <property type="match status" value="1"/>
</dbReference>
<feature type="domain" description="Bacterial bifunctional deaminase-reductase C-terminal" evidence="1">
    <location>
        <begin position="2"/>
        <end position="188"/>
    </location>
</feature>
<dbReference type="AlphaFoldDB" id="A0A848L3U9"/>
<evidence type="ECO:0000313" key="3">
    <source>
        <dbReference type="Proteomes" id="UP000550729"/>
    </source>
</evidence>
<keyword evidence="3" id="KW-1185">Reference proteome</keyword>
<sequence length="203" mass="22596">MKLITMTQMTLDGVMQGNGPGTAEERKAGFERGGWAFGRSDDDTRDFIFDAYERADAFLFGRRTYDLFHDSWGTIDEMRAHRVGVALSNAPKYVASRTLTDPRWERTTVLDDDLAASITALKARPGGELQVHGSGELIRWLLAHQLVDEMTMIVIPVILGQGARLFPHDGPDVALDVVESRLDSRGVAITTYRPTGRPEYVRA</sequence>
<gene>
    <name evidence="2" type="ORF">HH308_28765</name>
</gene>
<dbReference type="Pfam" id="PF01872">
    <property type="entry name" value="RibD_C"/>
    <property type="match status" value="1"/>
</dbReference>
<dbReference type="GO" id="GO:0008703">
    <property type="term" value="F:5-amino-6-(5-phosphoribosylamino)uracil reductase activity"/>
    <property type="evidence" value="ECO:0007669"/>
    <property type="project" value="InterPro"/>
</dbReference>
<proteinExistence type="predicted"/>
<dbReference type="PANTHER" id="PTHR38011:SF2">
    <property type="entry name" value="BIFUNCTIONAL DEAMINASE-REDUCTASE DOMAIN PROTEIN"/>
    <property type="match status" value="1"/>
</dbReference>
<dbReference type="InterPro" id="IPR002734">
    <property type="entry name" value="RibDG_C"/>
</dbReference>
<dbReference type="InterPro" id="IPR050765">
    <property type="entry name" value="Riboflavin_Biosynth_HTPR"/>
</dbReference>
<name>A0A848L3U9_9ACTN</name>